<gene>
    <name evidence="2" type="ORF">VFPFJ_11262</name>
</gene>
<sequence length="159" mass="17653">MTTIVLIGDSGVGKSNILGQYLRHGYVQDFNPTIGVNFAVKTVQVGSQATKVHIWDTAGREQYRMPTNYYHGAVGVMLVYDITNHTSYESMARWLHEIRRHADAGIIMTLVGNKMDLANRRTVPAEVAKSFNDLFYIETSALNGTNVEIAFRSTLVKGG</sequence>
<dbReference type="SMART" id="SM00173">
    <property type="entry name" value="RAS"/>
    <property type="match status" value="1"/>
</dbReference>
<organism evidence="2 3">
    <name type="scientific">Purpureocillium lilacinum</name>
    <name type="common">Paecilomyces lilacinus</name>
    <dbReference type="NCBI Taxonomy" id="33203"/>
    <lineage>
        <taxon>Eukaryota</taxon>
        <taxon>Fungi</taxon>
        <taxon>Dikarya</taxon>
        <taxon>Ascomycota</taxon>
        <taxon>Pezizomycotina</taxon>
        <taxon>Sordariomycetes</taxon>
        <taxon>Hypocreomycetidae</taxon>
        <taxon>Hypocreales</taxon>
        <taxon>Ophiocordycipitaceae</taxon>
        <taxon>Purpureocillium</taxon>
    </lineage>
</organism>
<dbReference type="InterPro" id="IPR001806">
    <property type="entry name" value="Small_GTPase"/>
</dbReference>
<dbReference type="InterPro" id="IPR050209">
    <property type="entry name" value="Rab_GTPases_membrane_traffic"/>
</dbReference>
<evidence type="ECO:0000256" key="1">
    <source>
        <dbReference type="ARBA" id="ARBA00006270"/>
    </source>
</evidence>
<dbReference type="Gene3D" id="3.40.50.300">
    <property type="entry name" value="P-loop containing nucleotide triphosphate hydrolases"/>
    <property type="match status" value="1"/>
</dbReference>
<dbReference type="SMART" id="SM00174">
    <property type="entry name" value="RHO"/>
    <property type="match status" value="1"/>
</dbReference>
<comment type="caution">
    <text evidence="2">The sequence shown here is derived from an EMBL/GenBank/DDBJ whole genome shotgun (WGS) entry which is preliminary data.</text>
</comment>
<dbReference type="GO" id="GO:0003924">
    <property type="term" value="F:GTPase activity"/>
    <property type="evidence" value="ECO:0007669"/>
    <property type="project" value="InterPro"/>
</dbReference>
<dbReference type="PROSITE" id="PS51421">
    <property type="entry name" value="RAS"/>
    <property type="match status" value="1"/>
</dbReference>
<dbReference type="AlphaFoldDB" id="A0A179FIY7"/>
<dbReference type="Pfam" id="PF00071">
    <property type="entry name" value="Ras"/>
    <property type="match status" value="1"/>
</dbReference>
<dbReference type="STRING" id="33203.A0A179FIY7"/>
<comment type="similarity">
    <text evidence="1">Belongs to the small GTPase superfamily. Rab family.</text>
</comment>
<dbReference type="PRINTS" id="PR00449">
    <property type="entry name" value="RASTRNSFRMNG"/>
</dbReference>
<dbReference type="OMA" id="IRTHGEP"/>
<dbReference type="SMART" id="SM00175">
    <property type="entry name" value="RAB"/>
    <property type="match status" value="1"/>
</dbReference>
<protein>
    <submittedName>
        <fullName evidence="2">Ras GTPase</fullName>
    </submittedName>
</protein>
<evidence type="ECO:0000313" key="3">
    <source>
        <dbReference type="Proteomes" id="UP000078340"/>
    </source>
</evidence>
<dbReference type="GO" id="GO:0005525">
    <property type="term" value="F:GTP binding"/>
    <property type="evidence" value="ECO:0007669"/>
    <property type="project" value="InterPro"/>
</dbReference>
<dbReference type="InterPro" id="IPR027417">
    <property type="entry name" value="P-loop_NTPase"/>
</dbReference>
<dbReference type="PROSITE" id="PS51419">
    <property type="entry name" value="RAB"/>
    <property type="match status" value="1"/>
</dbReference>
<dbReference type="EMBL" id="LSBI01000025">
    <property type="protein sequence ID" value="OAQ65605.1"/>
    <property type="molecule type" value="Genomic_DNA"/>
</dbReference>
<proteinExistence type="inferred from homology"/>
<dbReference type="FunFam" id="3.40.50.300:FF:001447">
    <property type="entry name" value="Ras-related protein Rab-1B"/>
    <property type="match status" value="1"/>
</dbReference>
<dbReference type="Proteomes" id="UP000078340">
    <property type="component" value="Unassembled WGS sequence"/>
</dbReference>
<name>A0A179FIY7_PURLI</name>
<dbReference type="NCBIfam" id="TIGR00231">
    <property type="entry name" value="small_GTP"/>
    <property type="match status" value="1"/>
</dbReference>
<reference evidence="2 3" key="1">
    <citation type="submission" date="2016-02" db="EMBL/GenBank/DDBJ databases">
        <title>Biosynthesis of antibiotic leucinostatins and their inhibition on Phytophthora in bio-control Purpureocillium lilacinum.</title>
        <authorList>
            <person name="Wang G."/>
            <person name="Liu Z."/>
            <person name="Lin R."/>
            <person name="Li E."/>
            <person name="Mao Z."/>
            <person name="Ling J."/>
            <person name="Yin W."/>
            <person name="Xie B."/>
        </authorList>
    </citation>
    <scope>NUCLEOTIDE SEQUENCE [LARGE SCALE GENOMIC DNA]</scope>
    <source>
        <strain evidence="2">PLFJ-1</strain>
    </source>
</reference>
<dbReference type="SUPFAM" id="SSF52540">
    <property type="entry name" value="P-loop containing nucleoside triphosphate hydrolases"/>
    <property type="match status" value="1"/>
</dbReference>
<evidence type="ECO:0000313" key="2">
    <source>
        <dbReference type="EMBL" id="OAQ65605.1"/>
    </source>
</evidence>
<dbReference type="PANTHER" id="PTHR47979">
    <property type="entry name" value="DRAB11-RELATED"/>
    <property type="match status" value="1"/>
</dbReference>
<dbReference type="InterPro" id="IPR005225">
    <property type="entry name" value="Small_GTP-bd"/>
</dbReference>
<accession>A0A179FIY7</accession>